<proteinExistence type="predicted"/>
<name>L1JNQ4_GUITC</name>
<feature type="signal peptide" evidence="1">
    <location>
        <begin position="1"/>
        <end position="23"/>
    </location>
</feature>
<organism evidence="2">
    <name type="scientific">Guillardia theta (strain CCMP2712)</name>
    <name type="common">Cryptophyte</name>
    <dbReference type="NCBI Taxonomy" id="905079"/>
    <lineage>
        <taxon>Eukaryota</taxon>
        <taxon>Cryptophyceae</taxon>
        <taxon>Pyrenomonadales</taxon>
        <taxon>Geminigeraceae</taxon>
        <taxon>Guillardia</taxon>
    </lineage>
</organism>
<reference evidence="3" key="3">
    <citation type="submission" date="2016-03" db="UniProtKB">
        <authorList>
            <consortium name="EnsemblProtists"/>
        </authorList>
    </citation>
    <scope>IDENTIFICATION</scope>
</reference>
<keyword evidence="1" id="KW-0732">Signal</keyword>
<feature type="chain" id="PRO_5008771569" description="Transmembrane protein" evidence="1">
    <location>
        <begin position="24"/>
        <end position="151"/>
    </location>
</feature>
<protein>
    <recommendedName>
        <fullName evidence="5">Transmembrane protein</fullName>
    </recommendedName>
</protein>
<sequence>MIKTLVFFASLLSLLQDQTLVSAFIPTYFMVETSTDASSRLALSRGTQLYSTRSSSFAFGDVRSINAPDGRPFGKEWLEGKHGKAAEELSLRFSSAAGVAKEAPSKQQELQEAASGVELYFYSLLAISTVLIFTLSGEDAHISLAAVLAGW</sequence>
<dbReference type="EnsemblProtists" id="EKX49708">
    <property type="protein sequence ID" value="EKX49708"/>
    <property type="gene ID" value="GUITHDRAFT_151437"/>
</dbReference>
<gene>
    <name evidence="2" type="ORF">GUITHDRAFT_151437</name>
</gene>
<evidence type="ECO:0000313" key="3">
    <source>
        <dbReference type="EnsemblProtists" id="EKX49708"/>
    </source>
</evidence>
<dbReference type="RefSeq" id="XP_005836688.1">
    <property type="nucleotide sequence ID" value="XM_005836631.1"/>
</dbReference>
<keyword evidence="4" id="KW-1185">Reference proteome</keyword>
<evidence type="ECO:0000256" key="1">
    <source>
        <dbReference type="SAM" id="SignalP"/>
    </source>
</evidence>
<evidence type="ECO:0008006" key="5">
    <source>
        <dbReference type="Google" id="ProtNLM"/>
    </source>
</evidence>
<evidence type="ECO:0000313" key="2">
    <source>
        <dbReference type="EMBL" id="EKX49708.1"/>
    </source>
</evidence>
<dbReference type="Proteomes" id="UP000011087">
    <property type="component" value="Unassembled WGS sequence"/>
</dbReference>
<dbReference type="GeneID" id="17306395"/>
<dbReference type="HOGENOM" id="CLU_1734950_0_0_1"/>
<dbReference type="KEGG" id="gtt:GUITHDRAFT_151437"/>
<dbReference type="EMBL" id="JH992981">
    <property type="protein sequence ID" value="EKX49708.1"/>
    <property type="molecule type" value="Genomic_DNA"/>
</dbReference>
<accession>L1JNQ4</accession>
<evidence type="ECO:0000313" key="4">
    <source>
        <dbReference type="Proteomes" id="UP000011087"/>
    </source>
</evidence>
<reference evidence="2 4" key="1">
    <citation type="journal article" date="2012" name="Nature">
        <title>Algal genomes reveal evolutionary mosaicism and the fate of nucleomorphs.</title>
        <authorList>
            <consortium name="DOE Joint Genome Institute"/>
            <person name="Curtis B.A."/>
            <person name="Tanifuji G."/>
            <person name="Burki F."/>
            <person name="Gruber A."/>
            <person name="Irimia M."/>
            <person name="Maruyama S."/>
            <person name="Arias M.C."/>
            <person name="Ball S.G."/>
            <person name="Gile G.H."/>
            <person name="Hirakawa Y."/>
            <person name="Hopkins J.F."/>
            <person name="Kuo A."/>
            <person name="Rensing S.A."/>
            <person name="Schmutz J."/>
            <person name="Symeonidi A."/>
            <person name="Elias M."/>
            <person name="Eveleigh R.J."/>
            <person name="Herman E.K."/>
            <person name="Klute M.J."/>
            <person name="Nakayama T."/>
            <person name="Obornik M."/>
            <person name="Reyes-Prieto A."/>
            <person name="Armbrust E.V."/>
            <person name="Aves S.J."/>
            <person name="Beiko R.G."/>
            <person name="Coutinho P."/>
            <person name="Dacks J.B."/>
            <person name="Durnford D.G."/>
            <person name="Fast N.M."/>
            <person name="Green B.R."/>
            <person name="Grisdale C.J."/>
            <person name="Hempel F."/>
            <person name="Henrissat B."/>
            <person name="Hoppner M.P."/>
            <person name="Ishida K."/>
            <person name="Kim E."/>
            <person name="Koreny L."/>
            <person name="Kroth P.G."/>
            <person name="Liu Y."/>
            <person name="Malik S.B."/>
            <person name="Maier U.G."/>
            <person name="McRose D."/>
            <person name="Mock T."/>
            <person name="Neilson J.A."/>
            <person name="Onodera N.T."/>
            <person name="Poole A.M."/>
            <person name="Pritham E.J."/>
            <person name="Richards T.A."/>
            <person name="Rocap G."/>
            <person name="Roy S.W."/>
            <person name="Sarai C."/>
            <person name="Schaack S."/>
            <person name="Shirato S."/>
            <person name="Slamovits C.H."/>
            <person name="Spencer D.F."/>
            <person name="Suzuki S."/>
            <person name="Worden A.Z."/>
            <person name="Zauner S."/>
            <person name="Barry K."/>
            <person name="Bell C."/>
            <person name="Bharti A.K."/>
            <person name="Crow J.A."/>
            <person name="Grimwood J."/>
            <person name="Kramer R."/>
            <person name="Lindquist E."/>
            <person name="Lucas S."/>
            <person name="Salamov A."/>
            <person name="McFadden G.I."/>
            <person name="Lane C.E."/>
            <person name="Keeling P.J."/>
            <person name="Gray M.W."/>
            <person name="Grigoriev I.V."/>
            <person name="Archibald J.M."/>
        </authorList>
    </citation>
    <scope>NUCLEOTIDE SEQUENCE</scope>
    <source>
        <strain evidence="2 4">CCMP2712</strain>
    </source>
</reference>
<reference evidence="4" key="2">
    <citation type="submission" date="2012-11" db="EMBL/GenBank/DDBJ databases">
        <authorList>
            <person name="Kuo A."/>
            <person name="Curtis B.A."/>
            <person name="Tanifuji G."/>
            <person name="Burki F."/>
            <person name="Gruber A."/>
            <person name="Irimia M."/>
            <person name="Maruyama S."/>
            <person name="Arias M.C."/>
            <person name="Ball S.G."/>
            <person name="Gile G.H."/>
            <person name="Hirakawa Y."/>
            <person name="Hopkins J.F."/>
            <person name="Rensing S.A."/>
            <person name="Schmutz J."/>
            <person name="Symeonidi A."/>
            <person name="Elias M."/>
            <person name="Eveleigh R.J."/>
            <person name="Herman E.K."/>
            <person name="Klute M.J."/>
            <person name="Nakayama T."/>
            <person name="Obornik M."/>
            <person name="Reyes-Prieto A."/>
            <person name="Armbrust E.V."/>
            <person name="Aves S.J."/>
            <person name="Beiko R.G."/>
            <person name="Coutinho P."/>
            <person name="Dacks J.B."/>
            <person name="Durnford D.G."/>
            <person name="Fast N.M."/>
            <person name="Green B.R."/>
            <person name="Grisdale C."/>
            <person name="Hempe F."/>
            <person name="Henrissat B."/>
            <person name="Hoppner M.P."/>
            <person name="Ishida K.-I."/>
            <person name="Kim E."/>
            <person name="Koreny L."/>
            <person name="Kroth P.G."/>
            <person name="Liu Y."/>
            <person name="Malik S.-B."/>
            <person name="Maier U.G."/>
            <person name="McRose D."/>
            <person name="Mock T."/>
            <person name="Neilson J.A."/>
            <person name="Onodera N.T."/>
            <person name="Poole A.M."/>
            <person name="Pritham E.J."/>
            <person name="Richards T.A."/>
            <person name="Rocap G."/>
            <person name="Roy S.W."/>
            <person name="Sarai C."/>
            <person name="Schaack S."/>
            <person name="Shirato S."/>
            <person name="Slamovits C.H."/>
            <person name="Spencer D.F."/>
            <person name="Suzuki S."/>
            <person name="Worden A.Z."/>
            <person name="Zauner S."/>
            <person name="Barry K."/>
            <person name="Bell C."/>
            <person name="Bharti A.K."/>
            <person name="Crow J.A."/>
            <person name="Grimwood J."/>
            <person name="Kramer R."/>
            <person name="Lindquist E."/>
            <person name="Lucas S."/>
            <person name="Salamov A."/>
            <person name="McFadden G.I."/>
            <person name="Lane C.E."/>
            <person name="Keeling P.J."/>
            <person name="Gray M.W."/>
            <person name="Grigoriev I.V."/>
            <person name="Archibald J.M."/>
        </authorList>
    </citation>
    <scope>NUCLEOTIDE SEQUENCE</scope>
    <source>
        <strain evidence="4">CCMP2712</strain>
    </source>
</reference>
<dbReference type="AlphaFoldDB" id="L1JNQ4"/>
<dbReference type="PaxDb" id="55529-EKX49708"/>